<reference evidence="2 3" key="1">
    <citation type="journal article" date="2010" name="Nature">
        <title>The Ectocarpus genome and the independent evolution of multicellularity in brown algae.</title>
        <authorList>
            <person name="Cock J.M."/>
            <person name="Sterck L."/>
            <person name="Rouze P."/>
            <person name="Scornet D."/>
            <person name="Allen A.E."/>
            <person name="Amoutzias G."/>
            <person name="Anthouard V."/>
            <person name="Artiguenave F."/>
            <person name="Aury J.M."/>
            <person name="Badger J.H."/>
            <person name="Beszteri B."/>
            <person name="Billiau K."/>
            <person name="Bonnet E."/>
            <person name="Bothwell J.H."/>
            <person name="Bowler C."/>
            <person name="Boyen C."/>
            <person name="Brownlee C."/>
            <person name="Carrano C.J."/>
            <person name="Charrier B."/>
            <person name="Cho G.Y."/>
            <person name="Coelho S.M."/>
            <person name="Collen J."/>
            <person name="Corre E."/>
            <person name="Da Silva C."/>
            <person name="Delage L."/>
            <person name="Delaroque N."/>
            <person name="Dittami S.M."/>
            <person name="Doulbeau S."/>
            <person name="Elias M."/>
            <person name="Farnham G."/>
            <person name="Gachon C.M."/>
            <person name="Gschloessl B."/>
            <person name="Heesch S."/>
            <person name="Jabbari K."/>
            <person name="Jubin C."/>
            <person name="Kawai H."/>
            <person name="Kimura K."/>
            <person name="Kloareg B."/>
            <person name="Kupper F.C."/>
            <person name="Lang D."/>
            <person name="Le Bail A."/>
            <person name="Leblanc C."/>
            <person name="Lerouge P."/>
            <person name="Lohr M."/>
            <person name="Lopez P.J."/>
            <person name="Martens C."/>
            <person name="Maumus F."/>
            <person name="Michel G."/>
            <person name="Miranda-Saavedra D."/>
            <person name="Morales J."/>
            <person name="Moreau H."/>
            <person name="Motomura T."/>
            <person name="Nagasato C."/>
            <person name="Napoli C.A."/>
            <person name="Nelson D.R."/>
            <person name="Nyvall-Collen P."/>
            <person name="Peters A.F."/>
            <person name="Pommier C."/>
            <person name="Potin P."/>
            <person name="Poulain J."/>
            <person name="Quesneville H."/>
            <person name="Read B."/>
            <person name="Rensing S.A."/>
            <person name="Ritter A."/>
            <person name="Rousvoal S."/>
            <person name="Samanta M."/>
            <person name="Samson G."/>
            <person name="Schroeder D.C."/>
            <person name="Segurens B."/>
            <person name="Strittmatter M."/>
            <person name="Tonon T."/>
            <person name="Tregear J.W."/>
            <person name="Valentin K."/>
            <person name="von Dassow P."/>
            <person name="Yamagishi T."/>
            <person name="Van de Peer Y."/>
            <person name="Wincker P."/>
        </authorList>
    </citation>
    <scope>NUCLEOTIDE SEQUENCE [LARGE SCALE GENOMIC DNA]</scope>
    <source>
        <strain evidence="3">Ec32 / CCAP1310/4</strain>
    </source>
</reference>
<accession>D7FTT6</accession>
<dbReference type="STRING" id="2880.D7FTT6"/>
<keyword evidence="3" id="KW-1185">Reference proteome</keyword>
<dbReference type="Pfam" id="PF04882">
    <property type="entry name" value="Peroxin-3"/>
    <property type="match status" value="1"/>
</dbReference>
<dbReference type="AlphaFoldDB" id="D7FTT6"/>
<dbReference type="PANTHER" id="PTHR28080">
    <property type="entry name" value="PEROXISOMAL BIOGENESIS FACTOR 3"/>
    <property type="match status" value="1"/>
</dbReference>
<name>D7FTT6_ECTSI</name>
<evidence type="ECO:0000256" key="1">
    <source>
        <dbReference type="SAM" id="MobiDB-lite"/>
    </source>
</evidence>
<dbReference type="InterPro" id="IPR006966">
    <property type="entry name" value="Peroxin-3"/>
</dbReference>
<feature type="region of interest" description="Disordered" evidence="1">
    <location>
        <begin position="125"/>
        <end position="145"/>
    </location>
</feature>
<feature type="compositionally biased region" description="Gly residues" evidence="1">
    <location>
        <begin position="125"/>
        <end position="142"/>
    </location>
</feature>
<dbReference type="EMBL" id="FN648439">
    <property type="protein sequence ID" value="CBJ31463.1"/>
    <property type="molecule type" value="Genomic_DNA"/>
</dbReference>
<dbReference type="GO" id="GO:0005778">
    <property type="term" value="C:peroxisomal membrane"/>
    <property type="evidence" value="ECO:0007669"/>
    <property type="project" value="InterPro"/>
</dbReference>
<evidence type="ECO:0000313" key="2">
    <source>
        <dbReference type="EMBL" id="CBJ31463.1"/>
    </source>
</evidence>
<protein>
    <submittedName>
        <fullName evidence="2">Uncharacterized protein</fullName>
    </submittedName>
</protein>
<dbReference type="PANTHER" id="PTHR28080:SF1">
    <property type="entry name" value="PEROXISOMAL BIOGENESIS FACTOR 3"/>
    <property type="match status" value="1"/>
</dbReference>
<dbReference type="OMA" id="IREHDLA"/>
<organism evidence="2 3">
    <name type="scientific">Ectocarpus siliculosus</name>
    <name type="common">Brown alga</name>
    <name type="synonym">Conferva siliculosa</name>
    <dbReference type="NCBI Taxonomy" id="2880"/>
    <lineage>
        <taxon>Eukaryota</taxon>
        <taxon>Sar</taxon>
        <taxon>Stramenopiles</taxon>
        <taxon>Ochrophyta</taxon>
        <taxon>PX clade</taxon>
        <taxon>Phaeophyceae</taxon>
        <taxon>Ectocarpales</taxon>
        <taxon>Ectocarpaceae</taxon>
        <taxon>Ectocarpus</taxon>
    </lineage>
</organism>
<dbReference type="GO" id="GO:0045046">
    <property type="term" value="P:protein import into peroxisome membrane"/>
    <property type="evidence" value="ECO:0007669"/>
    <property type="project" value="TreeGrafter"/>
</dbReference>
<sequence length="198" mass="20504">MWQAAGDAARAAGRFARRHRRAIVVGGVVGAAACVYHSMKRALKEAEDEHAAMLVQAGHDARRRQCMSRTRGECVAALANFLPALRKRLFLAVDVTGPVRELKALRTGLAGATAAAAAAVTTDGGAGGGTGSSSSDSGGGGSAVADGSAAAEAEDLQSREVELWEQVKVTALTRLVVSLYAFNALALMLHMQLHILVV</sequence>
<dbReference type="InParanoid" id="D7FTT6"/>
<dbReference type="OrthoDB" id="206973at2759"/>
<proteinExistence type="predicted"/>
<dbReference type="GO" id="GO:0030674">
    <property type="term" value="F:protein-macromolecule adaptor activity"/>
    <property type="evidence" value="ECO:0007669"/>
    <property type="project" value="TreeGrafter"/>
</dbReference>
<dbReference type="Proteomes" id="UP000002630">
    <property type="component" value="Linkage Group LG05"/>
</dbReference>
<gene>
    <name evidence="2" type="ORF">Esi_0257_0011</name>
</gene>
<dbReference type="EMBL" id="FN649730">
    <property type="protein sequence ID" value="CBJ31463.1"/>
    <property type="molecule type" value="Genomic_DNA"/>
</dbReference>
<evidence type="ECO:0000313" key="3">
    <source>
        <dbReference type="Proteomes" id="UP000002630"/>
    </source>
</evidence>